<dbReference type="Proteomes" id="UP000473325">
    <property type="component" value="Unassembled WGS sequence"/>
</dbReference>
<gene>
    <name evidence="2" type="ORF">GRQ65_19620</name>
</gene>
<dbReference type="InterPro" id="IPR002918">
    <property type="entry name" value="Lipase_EstA/Esterase_EstB"/>
</dbReference>
<dbReference type="GO" id="GO:0016787">
    <property type="term" value="F:hydrolase activity"/>
    <property type="evidence" value="ECO:0007669"/>
    <property type="project" value="UniProtKB-KW"/>
</dbReference>
<dbReference type="AlphaFoldDB" id="A0A6L7F3F3"/>
<comment type="caution">
    <text evidence="2">The sequence shown here is derived from an EMBL/GenBank/DDBJ whole genome shotgun (WGS) entry which is preliminary data.</text>
</comment>
<dbReference type="PANTHER" id="PTHR37574">
    <property type="entry name" value="LIPASE B"/>
    <property type="match status" value="1"/>
</dbReference>
<keyword evidence="2" id="KW-0378">Hydrolase</keyword>
<evidence type="ECO:0000313" key="3">
    <source>
        <dbReference type="Proteomes" id="UP000473325"/>
    </source>
</evidence>
<name>A0A6L7F3F3_9ACTN</name>
<proteinExistence type="predicted"/>
<keyword evidence="1" id="KW-0812">Transmembrane</keyword>
<dbReference type="RefSeq" id="WP_202388381.1">
    <property type="nucleotide sequence ID" value="NZ_WUEK01000014.1"/>
</dbReference>
<keyword evidence="1" id="KW-1133">Transmembrane helix</keyword>
<sequence>MPPLRSLSPARRRFVLGSLGLAIGVVVAALVGVVLSGDDAVEPVAQDDPGPVLLVPGYGGSTAALQVLTDQLSAEGRDARIVRPEGDGTGDLRQQAADLADAAERVQDSTGAASVDLVGYSAGGVVVRWYVAELGGGSHVRRAVTLVSPQHGTDLAALAGTLGSRACPEACQQLAPDSDLLRTLNAGDETPAGPRWVSIWTTDDATVVPPDSGALDGALDFSVQDVCPGLAVSHPDAPRTPAVIAMVASVLGTGGPDVPSSSTCADEISR</sequence>
<dbReference type="Pfam" id="PF01674">
    <property type="entry name" value="Lipase_2"/>
    <property type="match status" value="1"/>
</dbReference>
<dbReference type="GO" id="GO:0016042">
    <property type="term" value="P:lipid catabolic process"/>
    <property type="evidence" value="ECO:0007669"/>
    <property type="project" value="InterPro"/>
</dbReference>
<evidence type="ECO:0000256" key="1">
    <source>
        <dbReference type="SAM" id="Phobius"/>
    </source>
</evidence>
<dbReference type="PANTHER" id="PTHR37574:SF1">
    <property type="entry name" value="LIPASE B"/>
    <property type="match status" value="1"/>
</dbReference>
<dbReference type="EMBL" id="WUEK01000014">
    <property type="protein sequence ID" value="MXG91755.1"/>
    <property type="molecule type" value="Genomic_DNA"/>
</dbReference>
<organism evidence="2 3">
    <name type="scientific">Nocardioides flavescens</name>
    <dbReference type="NCBI Taxonomy" id="2691959"/>
    <lineage>
        <taxon>Bacteria</taxon>
        <taxon>Bacillati</taxon>
        <taxon>Actinomycetota</taxon>
        <taxon>Actinomycetes</taxon>
        <taxon>Propionibacteriales</taxon>
        <taxon>Nocardioidaceae</taxon>
        <taxon>Nocardioides</taxon>
    </lineage>
</organism>
<keyword evidence="1" id="KW-0472">Membrane</keyword>
<dbReference type="InterPro" id="IPR029058">
    <property type="entry name" value="AB_hydrolase_fold"/>
</dbReference>
<dbReference type="Gene3D" id="3.40.50.1820">
    <property type="entry name" value="alpha/beta hydrolase"/>
    <property type="match status" value="1"/>
</dbReference>
<feature type="transmembrane region" description="Helical" evidence="1">
    <location>
        <begin position="14"/>
        <end position="35"/>
    </location>
</feature>
<reference evidence="2 3" key="1">
    <citation type="submission" date="2019-12" db="EMBL/GenBank/DDBJ databases">
        <authorList>
            <person name="Kun Z."/>
        </authorList>
    </citation>
    <scope>NUCLEOTIDE SEQUENCE [LARGE SCALE GENOMIC DNA]</scope>
    <source>
        <strain evidence="2 3">YIM 123512</strain>
    </source>
</reference>
<keyword evidence="3" id="KW-1185">Reference proteome</keyword>
<evidence type="ECO:0000313" key="2">
    <source>
        <dbReference type="EMBL" id="MXG91755.1"/>
    </source>
</evidence>
<dbReference type="SUPFAM" id="SSF53474">
    <property type="entry name" value="alpha/beta-Hydrolases"/>
    <property type="match status" value="1"/>
</dbReference>
<dbReference type="InterPro" id="IPR053228">
    <property type="entry name" value="Stereospecific_Lipase"/>
</dbReference>
<protein>
    <submittedName>
        <fullName evidence="2">Alpha/beta fold hydrolase</fullName>
    </submittedName>
</protein>
<accession>A0A6L7F3F3</accession>